<dbReference type="SUPFAM" id="SSF82199">
    <property type="entry name" value="SET domain"/>
    <property type="match status" value="1"/>
</dbReference>
<proteinExistence type="predicted"/>
<dbReference type="PANTHER" id="PTHR13271:SF76">
    <property type="entry name" value="SET DOMAIN-CONTAINING PROTEIN 8"/>
    <property type="match status" value="1"/>
</dbReference>
<evidence type="ECO:0000313" key="2">
    <source>
        <dbReference type="Proteomes" id="UP001150904"/>
    </source>
</evidence>
<organism evidence="1 2">
    <name type="scientific">Penicillium cinerascens</name>
    <dbReference type="NCBI Taxonomy" id="70096"/>
    <lineage>
        <taxon>Eukaryota</taxon>
        <taxon>Fungi</taxon>
        <taxon>Dikarya</taxon>
        <taxon>Ascomycota</taxon>
        <taxon>Pezizomycotina</taxon>
        <taxon>Eurotiomycetes</taxon>
        <taxon>Eurotiomycetidae</taxon>
        <taxon>Eurotiales</taxon>
        <taxon>Aspergillaceae</taxon>
        <taxon>Penicillium</taxon>
    </lineage>
</organism>
<protein>
    <recommendedName>
        <fullName evidence="3">SET domain-containing protein</fullName>
    </recommendedName>
</protein>
<dbReference type="AlphaFoldDB" id="A0A9W9MNN6"/>
<dbReference type="OrthoDB" id="441812at2759"/>
<dbReference type="InterPro" id="IPR046341">
    <property type="entry name" value="SET_dom_sf"/>
</dbReference>
<dbReference type="GO" id="GO:0016279">
    <property type="term" value="F:protein-lysine N-methyltransferase activity"/>
    <property type="evidence" value="ECO:0007669"/>
    <property type="project" value="TreeGrafter"/>
</dbReference>
<dbReference type="Proteomes" id="UP001150904">
    <property type="component" value="Unassembled WGS sequence"/>
</dbReference>
<dbReference type="PANTHER" id="PTHR13271">
    <property type="entry name" value="UNCHARACTERIZED PUTATIVE METHYLTRANSFERASE"/>
    <property type="match status" value="1"/>
</dbReference>
<accession>A0A9W9MNN6</accession>
<dbReference type="Gene3D" id="3.90.1410.10">
    <property type="entry name" value="set domain protein methyltransferase, domain 1"/>
    <property type="match status" value="1"/>
</dbReference>
<comment type="caution">
    <text evidence="1">The sequence shown here is derived from an EMBL/GenBank/DDBJ whole genome shotgun (WGS) entry which is preliminary data.</text>
</comment>
<name>A0A9W9MNN6_9EURO</name>
<reference evidence="1" key="1">
    <citation type="submission" date="2022-12" db="EMBL/GenBank/DDBJ databases">
        <authorList>
            <person name="Petersen C."/>
        </authorList>
    </citation>
    <scope>NUCLEOTIDE SEQUENCE</scope>
    <source>
        <strain evidence="1">IBT 15544</strain>
    </source>
</reference>
<gene>
    <name evidence="1" type="ORF">N7498_005503</name>
</gene>
<reference evidence="1" key="2">
    <citation type="journal article" date="2023" name="IMA Fungus">
        <title>Comparative genomic study of the Penicillium genus elucidates a diverse pangenome and 15 lateral gene transfer events.</title>
        <authorList>
            <person name="Petersen C."/>
            <person name="Sorensen T."/>
            <person name="Nielsen M.R."/>
            <person name="Sondergaard T.E."/>
            <person name="Sorensen J.L."/>
            <person name="Fitzpatrick D.A."/>
            <person name="Frisvad J.C."/>
            <person name="Nielsen K.L."/>
        </authorList>
    </citation>
    <scope>NUCLEOTIDE SEQUENCE</scope>
    <source>
        <strain evidence="1">IBT 15544</strain>
    </source>
</reference>
<evidence type="ECO:0000313" key="1">
    <source>
        <dbReference type="EMBL" id="KAJ5204624.1"/>
    </source>
</evidence>
<sequence>MKREYLPLGSLPAWLRLNGIDTNGVAFQRLGSSESGADKGNALVATENKSSSDSDASPEVLLRVPADLVLSLETVHDYSKSDQDLREVLEAVGDFGRTARGAIMIFLLVQLTHSSPEMPKSIGVSNPWTEYIKFFPPSFPLPTFYSAEEQELLRGTSLGEAVAAKESSLEREFEHLRHSTEHIAWCQLCWWDENNGKLTFDDLTYVDAAYRSRMVDLPGSGHAMVPGIDMANHVSGNGVKALYDADSDGNAILQLRWGKSLQSGEEVTISYGDEKPASEMIFSYGFLESDRTQAKQVFLDMTMPDDDPLAIAKNMICRETPGIRVSMVQDTSQKSQQTTWDSPLVWWACVNEEDGLQIGVTQTTEGTRELETFWKGEHIQSPTQLRDLLAADQAWEIFQLRAVILVSKRLETQLSLLQETHEVLNNLRENETLFNKLFRPEIFALVSRLRKLEAELLDRAVNDLMKQRNELIASETVTAYLAQQSQSEEVEDFS</sequence>
<dbReference type="GO" id="GO:0005634">
    <property type="term" value="C:nucleus"/>
    <property type="evidence" value="ECO:0007669"/>
    <property type="project" value="TreeGrafter"/>
</dbReference>
<dbReference type="InterPro" id="IPR050600">
    <property type="entry name" value="SETD3_SETD6_MTase"/>
</dbReference>
<dbReference type="GeneID" id="83179866"/>
<evidence type="ECO:0008006" key="3">
    <source>
        <dbReference type="Google" id="ProtNLM"/>
    </source>
</evidence>
<dbReference type="RefSeq" id="XP_058309103.1">
    <property type="nucleotide sequence ID" value="XM_058452565.1"/>
</dbReference>
<keyword evidence="2" id="KW-1185">Reference proteome</keyword>
<dbReference type="CDD" id="cd10527">
    <property type="entry name" value="SET_LSMT"/>
    <property type="match status" value="1"/>
</dbReference>
<dbReference type="EMBL" id="JAPQKR010000012">
    <property type="protein sequence ID" value="KAJ5204624.1"/>
    <property type="molecule type" value="Genomic_DNA"/>
</dbReference>